<sequence length="218" mass="23587">MLNRCQGGRLLLGCDGRVAEEWFDVDDESCFSLLDCDFDLHLHLSLLYRASWFLNRIHSCRRRCWAEPIYKRFNTVLKFPADGLLRELGAEGSSFFPSSSGHSLPLSSLSIPTASSSSSPPAWSSVSPRASFSPPSTPFSPSGSPLTKDLDPSPSPLPACTSAPPSACSFSPPSVLSGPCSGSSMPLILKNHCLPCFLSIKNLTKNWFPLSESPGSKF</sequence>
<feature type="compositionally biased region" description="Low complexity" evidence="1">
    <location>
        <begin position="129"/>
        <end position="145"/>
    </location>
</feature>
<accession>A0AAN9PZT1</accession>
<proteinExistence type="predicted"/>
<comment type="caution">
    <text evidence="2">The sequence shown here is derived from an EMBL/GenBank/DDBJ whole genome shotgun (WGS) entry which is preliminary data.</text>
</comment>
<evidence type="ECO:0000313" key="2">
    <source>
        <dbReference type="EMBL" id="KAK7317271.1"/>
    </source>
</evidence>
<dbReference type="EMBL" id="JAYKXN010000001">
    <property type="protein sequence ID" value="KAK7317271.1"/>
    <property type="molecule type" value="Genomic_DNA"/>
</dbReference>
<dbReference type="Proteomes" id="UP001359559">
    <property type="component" value="Unassembled WGS sequence"/>
</dbReference>
<dbReference type="AlphaFoldDB" id="A0AAN9PZT1"/>
<reference evidence="2 3" key="1">
    <citation type="submission" date="2024-01" db="EMBL/GenBank/DDBJ databases">
        <title>The genomes of 5 underutilized Papilionoideae crops provide insights into root nodulation and disease resistance.</title>
        <authorList>
            <person name="Yuan L."/>
        </authorList>
    </citation>
    <scope>NUCLEOTIDE SEQUENCE [LARGE SCALE GENOMIC DNA]</scope>
    <source>
        <strain evidence="2">LY-2023</strain>
        <tissue evidence="2">Leaf</tissue>
    </source>
</reference>
<keyword evidence="3" id="KW-1185">Reference proteome</keyword>
<gene>
    <name evidence="2" type="ORF">RJT34_01351</name>
</gene>
<organism evidence="2 3">
    <name type="scientific">Clitoria ternatea</name>
    <name type="common">Butterfly pea</name>
    <dbReference type="NCBI Taxonomy" id="43366"/>
    <lineage>
        <taxon>Eukaryota</taxon>
        <taxon>Viridiplantae</taxon>
        <taxon>Streptophyta</taxon>
        <taxon>Embryophyta</taxon>
        <taxon>Tracheophyta</taxon>
        <taxon>Spermatophyta</taxon>
        <taxon>Magnoliopsida</taxon>
        <taxon>eudicotyledons</taxon>
        <taxon>Gunneridae</taxon>
        <taxon>Pentapetalae</taxon>
        <taxon>rosids</taxon>
        <taxon>fabids</taxon>
        <taxon>Fabales</taxon>
        <taxon>Fabaceae</taxon>
        <taxon>Papilionoideae</taxon>
        <taxon>50 kb inversion clade</taxon>
        <taxon>NPAAA clade</taxon>
        <taxon>indigoferoid/millettioid clade</taxon>
        <taxon>Phaseoleae</taxon>
        <taxon>Clitoria</taxon>
    </lineage>
</organism>
<evidence type="ECO:0000313" key="3">
    <source>
        <dbReference type="Proteomes" id="UP001359559"/>
    </source>
</evidence>
<evidence type="ECO:0000256" key="1">
    <source>
        <dbReference type="SAM" id="MobiDB-lite"/>
    </source>
</evidence>
<protein>
    <submittedName>
        <fullName evidence="2">Uncharacterized protein</fullName>
    </submittedName>
</protein>
<feature type="region of interest" description="Disordered" evidence="1">
    <location>
        <begin position="129"/>
        <end position="158"/>
    </location>
</feature>
<name>A0AAN9PZT1_CLITE</name>